<proteinExistence type="predicted"/>
<evidence type="ECO:0008006" key="3">
    <source>
        <dbReference type="Google" id="ProtNLM"/>
    </source>
</evidence>
<evidence type="ECO:0000313" key="2">
    <source>
        <dbReference type="Proteomes" id="UP000239002"/>
    </source>
</evidence>
<accession>A0A2S6IR81</accession>
<gene>
    <name evidence="1" type="ORF">LY01_00505</name>
</gene>
<sequence length="72" mass="8263">MRVYNNFDEIDRDLRYLKLQQQIHQETMKLELNEVKESFSAVSILTSVVSSIAKKAVVLKVVNKLVGLKGKK</sequence>
<dbReference type="EMBL" id="PTJE01000001">
    <property type="protein sequence ID" value="PPK96681.1"/>
    <property type="molecule type" value="Genomic_DNA"/>
</dbReference>
<organism evidence="1 2">
    <name type="scientific">Nonlabens xylanidelens</name>
    <dbReference type="NCBI Taxonomy" id="191564"/>
    <lineage>
        <taxon>Bacteria</taxon>
        <taxon>Pseudomonadati</taxon>
        <taxon>Bacteroidota</taxon>
        <taxon>Flavobacteriia</taxon>
        <taxon>Flavobacteriales</taxon>
        <taxon>Flavobacteriaceae</taxon>
        <taxon>Nonlabens</taxon>
    </lineage>
</organism>
<keyword evidence="2" id="KW-1185">Reference proteome</keyword>
<dbReference type="RefSeq" id="WP_104514224.1">
    <property type="nucleotide sequence ID" value="NZ_MQVW01000027.1"/>
</dbReference>
<reference evidence="1 2" key="1">
    <citation type="submission" date="2018-02" db="EMBL/GenBank/DDBJ databases">
        <title>Genomic Encyclopedia of Archaeal and Bacterial Type Strains, Phase II (KMG-II): from individual species to whole genera.</title>
        <authorList>
            <person name="Goeker M."/>
        </authorList>
    </citation>
    <scope>NUCLEOTIDE SEQUENCE [LARGE SCALE GENOMIC DNA]</scope>
    <source>
        <strain evidence="1 2">DSM 16809</strain>
    </source>
</reference>
<dbReference type="AlphaFoldDB" id="A0A2S6IR81"/>
<dbReference type="Proteomes" id="UP000239002">
    <property type="component" value="Unassembled WGS sequence"/>
</dbReference>
<evidence type="ECO:0000313" key="1">
    <source>
        <dbReference type="EMBL" id="PPK96681.1"/>
    </source>
</evidence>
<protein>
    <recommendedName>
        <fullName evidence="3">Glutaminyl-tRNA synthetase</fullName>
    </recommendedName>
</protein>
<name>A0A2S6IR81_9FLAO</name>
<dbReference type="Pfam" id="PF19852">
    <property type="entry name" value="DUF6327"/>
    <property type="match status" value="1"/>
</dbReference>
<comment type="caution">
    <text evidence="1">The sequence shown here is derived from an EMBL/GenBank/DDBJ whole genome shotgun (WGS) entry which is preliminary data.</text>
</comment>
<dbReference type="OrthoDB" id="1149272at2"/>
<dbReference type="InterPro" id="IPR046290">
    <property type="entry name" value="DUF6327"/>
</dbReference>